<dbReference type="PROSITE" id="PS51257">
    <property type="entry name" value="PROKAR_LIPOPROTEIN"/>
    <property type="match status" value="1"/>
</dbReference>
<feature type="region of interest" description="Disordered" evidence="1">
    <location>
        <begin position="41"/>
        <end position="71"/>
    </location>
</feature>
<feature type="domain" description="Glucose/Sorbosone dehydrogenase" evidence="3">
    <location>
        <begin position="81"/>
        <end position="407"/>
    </location>
</feature>
<sequence>MSRAVSRGARTRMTGRAILRAGIAALALAVVACGGGDDDDGVVTVPGPTPSATPTPAPTPTATPSPTATTTAVTRTPVATFDNPWAMAFLPDGRLLVTERPGRLRLVTINGQVSAAIAGVPAVAYGGQGGLFDVALDPAFATNARIYLSYAEASSGGPALAVARGTLANDGAGSVRLDNVSVIWRATPRSTDTRHFGARMAFARDGTLFVTSGERHQGAPAQDLSGTLGKIIRINTDGTIPADNPFVGTAGVRSEIWSYGHRNPYGLVFASDGRLFESEMGPEGGDEFNLIAAGGNYGWRLVSEGNDGEVLPRHSTRPDLVAPLFSWTPVIAPGGMIQYRGSRFANWNDDFLLAGLVSQGLVRVRVSGTTATEVARIPLHARIREVEQGPADTLWVLEDGGTGRLVRLDPA</sequence>
<gene>
    <name evidence="4" type="ORF">SAMN04488241_11154</name>
</gene>
<dbReference type="Gene3D" id="2.120.10.30">
    <property type="entry name" value="TolB, C-terminal domain"/>
    <property type="match status" value="1"/>
</dbReference>
<feature type="chain" id="PRO_5011642096" evidence="2">
    <location>
        <begin position="33"/>
        <end position="411"/>
    </location>
</feature>
<evidence type="ECO:0000256" key="1">
    <source>
        <dbReference type="SAM" id="MobiDB-lite"/>
    </source>
</evidence>
<dbReference type="SUPFAM" id="SSF50952">
    <property type="entry name" value="Soluble quinoprotein glucose dehydrogenase"/>
    <property type="match status" value="1"/>
</dbReference>
<reference evidence="4 5" key="1">
    <citation type="submission" date="2016-10" db="EMBL/GenBank/DDBJ databases">
        <authorList>
            <person name="de Groot N.N."/>
        </authorList>
    </citation>
    <scope>NUCLEOTIDE SEQUENCE [LARGE SCALE GENOMIC DNA]</scope>
    <source>
        <strain evidence="4 5">CGMCC 1.9113</strain>
    </source>
</reference>
<organism evidence="4 5">
    <name type="scientific">Sphingomonas rubra</name>
    <dbReference type="NCBI Taxonomy" id="634430"/>
    <lineage>
        <taxon>Bacteria</taxon>
        <taxon>Pseudomonadati</taxon>
        <taxon>Pseudomonadota</taxon>
        <taxon>Alphaproteobacteria</taxon>
        <taxon>Sphingomonadales</taxon>
        <taxon>Sphingomonadaceae</taxon>
        <taxon>Sphingomonas</taxon>
    </lineage>
</organism>
<keyword evidence="2" id="KW-0732">Signal</keyword>
<dbReference type="STRING" id="634430.SAMN04488241_11154"/>
<dbReference type="RefSeq" id="WP_245739349.1">
    <property type="nucleotide sequence ID" value="NZ_FOXP01000011.1"/>
</dbReference>
<evidence type="ECO:0000259" key="3">
    <source>
        <dbReference type="Pfam" id="PF07995"/>
    </source>
</evidence>
<dbReference type="InterPro" id="IPR012938">
    <property type="entry name" value="Glc/Sorbosone_DH"/>
</dbReference>
<proteinExistence type="predicted"/>
<name>A0A1I5UC48_9SPHN</name>
<dbReference type="EMBL" id="FOXP01000011">
    <property type="protein sequence ID" value="SFP92825.1"/>
    <property type="molecule type" value="Genomic_DNA"/>
</dbReference>
<dbReference type="InterPro" id="IPR011042">
    <property type="entry name" value="6-blade_b-propeller_TolB-like"/>
</dbReference>
<evidence type="ECO:0000256" key="2">
    <source>
        <dbReference type="SAM" id="SignalP"/>
    </source>
</evidence>
<dbReference type="AlphaFoldDB" id="A0A1I5UC48"/>
<feature type="compositionally biased region" description="Pro residues" evidence="1">
    <location>
        <begin position="47"/>
        <end position="63"/>
    </location>
</feature>
<keyword evidence="5" id="KW-1185">Reference proteome</keyword>
<evidence type="ECO:0000313" key="4">
    <source>
        <dbReference type="EMBL" id="SFP92825.1"/>
    </source>
</evidence>
<dbReference type="PANTHER" id="PTHR19328:SF75">
    <property type="entry name" value="ALDOSE SUGAR DEHYDROGENASE YLII"/>
    <property type="match status" value="1"/>
</dbReference>
<evidence type="ECO:0000313" key="5">
    <source>
        <dbReference type="Proteomes" id="UP000199586"/>
    </source>
</evidence>
<dbReference type="Proteomes" id="UP000199586">
    <property type="component" value="Unassembled WGS sequence"/>
</dbReference>
<protein>
    <submittedName>
        <fullName evidence="4">Glucose/arabinose dehydrogenase, beta-propeller fold</fullName>
    </submittedName>
</protein>
<accession>A0A1I5UC48</accession>
<feature type="signal peptide" evidence="2">
    <location>
        <begin position="1"/>
        <end position="32"/>
    </location>
</feature>
<dbReference type="Pfam" id="PF07995">
    <property type="entry name" value="GSDH"/>
    <property type="match status" value="1"/>
</dbReference>
<dbReference type="PANTHER" id="PTHR19328">
    <property type="entry name" value="HEDGEHOG-INTERACTING PROTEIN"/>
    <property type="match status" value="1"/>
</dbReference>
<dbReference type="InterPro" id="IPR011041">
    <property type="entry name" value="Quinoprot_gluc/sorb_DH_b-prop"/>
</dbReference>